<evidence type="ECO:0000256" key="3">
    <source>
        <dbReference type="ARBA" id="ARBA00023303"/>
    </source>
</evidence>
<dbReference type="GO" id="GO:0070679">
    <property type="term" value="F:inositol 1,4,5 trisphosphate binding"/>
    <property type="evidence" value="ECO:0007669"/>
    <property type="project" value="TreeGrafter"/>
</dbReference>
<keyword evidence="3" id="KW-0407">Ion channel</keyword>
<dbReference type="GO" id="GO:0034703">
    <property type="term" value="C:cation channel complex"/>
    <property type="evidence" value="ECO:0007669"/>
    <property type="project" value="TreeGrafter"/>
</dbReference>
<protein>
    <submittedName>
        <fullName evidence="6">COMM domain-containing protein</fullName>
    </submittedName>
</protein>
<evidence type="ECO:0000313" key="5">
    <source>
        <dbReference type="Proteomes" id="UP000095281"/>
    </source>
</evidence>
<dbReference type="InterPro" id="IPR002153">
    <property type="entry name" value="TRPC_channel"/>
</dbReference>
<evidence type="ECO:0000313" key="6">
    <source>
        <dbReference type="WBParaSite" id="MhA1_Contig174.frz3.gene33"/>
    </source>
</evidence>
<dbReference type="PANTHER" id="PTHR10117">
    <property type="entry name" value="TRANSIENT RECEPTOR POTENTIAL CHANNEL"/>
    <property type="match status" value="1"/>
</dbReference>
<dbReference type="AlphaFoldDB" id="A0A1I8BA22"/>
<feature type="signal peptide" evidence="4">
    <location>
        <begin position="1"/>
        <end position="27"/>
    </location>
</feature>
<keyword evidence="5" id="KW-1185">Reference proteome</keyword>
<dbReference type="PANTHER" id="PTHR10117:SF80">
    <property type="entry name" value="TRANSIENT-RECEPTOR-POTENTIAL-LIKE PROTEIN"/>
    <property type="match status" value="1"/>
</dbReference>
<name>A0A1I8BA22_MELHA</name>
<dbReference type="WBParaSite" id="MhA1_Contig174.frz3.gene33">
    <property type="protein sequence ID" value="MhA1_Contig174.frz3.gene33"/>
    <property type="gene ID" value="MhA1_Contig174.frz3.gene33"/>
</dbReference>
<dbReference type="Proteomes" id="UP000095281">
    <property type="component" value="Unplaced"/>
</dbReference>
<evidence type="ECO:0000256" key="4">
    <source>
        <dbReference type="SAM" id="SignalP"/>
    </source>
</evidence>
<evidence type="ECO:0000256" key="1">
    <source>
        <dbReference type="ARBA" id="ARBA00022448"/>
    </source>
</evidence>
<dbReference type="GO" id="GO:0051480">
    <property type="term" value="P:regulation of cytosolic calcium ion concentration"/>
    <property type="evidence" value="ECO:0007669"/>
    <property type="project" value="TreeGrafter"/>
</dbReference>
<accession>A0A1I8BA22</accession>
<organism evidence="5 6">
    <name type="scientific">Meloidogyne hapla</name>
    <name type="common">Root-knot nematode worm</name>
    <dbReference type="NCBI Taxonomy" id="6305"/>
    <lineage>
        <taxon>Eukaryota</taxon>
        <taxon>Metazoa</taxon>
        <taxon>Ecdysozoa</taxon>
        <taxon>Nematoda</taxon>
        <taxon>Chromadorea</taxon>
        <taxon>Rhabditida</taxon>
        <taxon>Tylenchina</taxon>
        <taxon>Tylenchomorpha</taxon>
        <taxon>Tylenchoidea</taxon>
        <taxon>Meloidogynidae</taxon>
        <taxon>Meloidogyninae</taxon>
        <taxon>Meloidogyne</taxon>
    </lineage>
</organism>
<keyword evidence="4" id="KW-0732">Signal</keyword>
<keyword evidence="1" id="KW-0813">Transport</keyword>
<evidence type="ECO:0000256" key="2">
    <source>
        <dbReference type="ARBA" id="ARBA00023065"/>
    </source>
</evidence>
<dbReference type="GO" id="GO:0005886">
    <property type="term" value="C:plasma membrane"/>
    <property type="evidence" value="ECO:0007669"/>
    <property type="project" value="TreeGrafter"/>
</dbReference>
<sequence length="109" mass="12662">MPNAFSSIANSYMTLLWSLFSITKVEDTDRPGYSRKSHCTIAVETNALKKPVTYTEIIQRLVSRFIHEQKKTMKMDGVNEDELKEIKQDISSLRFELRDGINMPITYQK</sequence>
<dbReference type="GO" id="GO:0015279">
    <property type="term" value="F:store-operated calcium channel activity"/>
    <property type="evidence" value="ECO:0007669"/>
    <property type="project" value="TreeGrafter"/>
</dbReference>
<feature type="chain" id="PRO_5009315587" evidence="4">
    <location>
        <begin position="28"/>
        <end position="109"/>
    </location>
</feature>
<dbReference type="GO" id="GO:0007338">
    <property type="term" value="P:single fertilization"/>
    <property type="evidence" value="ECO:0007669"/>
    <property type="project" value="TreeGrafter"/>
</dbReference>
<reference evidence="6" key="1">
    <citation type="submission" date="2016-11" db="UniProtKB">
        <authorList>
            <consortium name="WormBaseParasite"/>
        </authorList>
    </citation>
    <scope>IDENTIFICATION</scope>
</reference>
<keyword evidence="2" id="KW-0406">Ion transport</keyword>
<proteinExistence type="predicted"/>